<dbReference type="RefSeq" id="WP_173763621.1">
    <property type="nucleotide sequence ID" value="NZ_CP048836.1"/>
</dbReference>
<dbReference type="EMBL" id="CP048836">
    <property type="protein sequence ID" value="QID16453.1"/>
    <property type="molecule type" value="Genomic_DNA"/>
</dbReference>
<evidence type="ECO:0000256" key="1">
    <source>
        <dbReference type="SAM" id="Coils"/>
    </source>
</evidence>
<feature type="chain" id="PRO_5025404755" description="DUF4124 domain-containing protein" evidence="2">
    <location>
        <begin position="23"/>
        <end position="212"/>
    </location>
</feature>
<feature type="signal peptide" evidence="2">
    <location>
        <begin position="1"/>
        <end position="22"/>
    </location>
</feature>
<feature type="coiled-coil region" evidence="1">
    <location>
        <begin position="75"/>
        <end position="149"/>
    </location>
</feature>
<dbReference type="Proteomes" id="UP000501991">
    <property type="component" value="Chromosome"/>
</dbReference>
<proteinExistence type="predicted"/>
<accession>A0A6C1AZ95</accession>
<keyword evidence="2" id="KW-0732">Signal</keyword>
<dbReference type="KEGG" id="azq:G3580_01695"/>
<keyword evidence="1" id="KW-0175">Coiled coil</keyword>
<evidence type="ECO:0000313" key="4">
    <source>
        <dbReference type="Proteomes" id="UP000501991"/>
    </source>
</evidence>
<organism evidence="3 4">
    <name type="scientific">Nitrogeniibacter mangrovi</name>
    <dbReference type="NCBI Taxonomy" id="2016596"/>
    <lineage>
        <taxon>Bacteria</taxon>
        <taxon>Pseudomonadati</taxon>
        <taxon>Pseudomonadota</taxon>
        <taxon>Betaproteobacteria</taxon>
        <taxon>Rhodocyclales</taxon>
        <taxon>Zoogloeaceae</taxon>
        <taxon>Nitrogeniibacter</taxon>
    </lineage>
</organism>
<keyword evidence="4" id="KW-1185">Reference proteome</keyword>
<evidence type="ECO:0000256" key="2">
    <source>
        <dbReference type="SAM" id="SignalP"/>
    </source>
</evidence>
<gene>
    <name evidence="3" type="ORF">G3580_01695</name>
</gene>
<dbReference type="AlphaFoldDB" id="A0A6C1AZ95"/>
<evidence type="ECO:0008006" key="5">
    <source>
        <dbReference type="Google" id="ProtNLM"/>
    </source>
</evidence>
<sequence>MKHLRYVAIAALLLFVDTAAVAAAPKGPTIFCCENSSGQRVCGDTLPRVCYGRAYRRVASDGTVIERVAAPMTAEERAEAARVQRLKELEEARRRSQRLQDRALLDTYRDLGDIDTRERRALDDIQRDLDKARQRMAELKAEADRLAEEAKLHPPGAMPVDLQQAINDNTSEQNAQATVIEAKQKNMEAVRARYARDRERYKVLTESMPERR</sequence>
<name>A0A6C1AZ95_9RHOO</name>
<protein>
    <recommendedName>
        <fullName evidence="5">DUF4124 domain-containing protein</fullName>
    </recommendedName>
</protein>
<reference evidence="3 4" key="1">
    <citation type="submission" date="2020-02" db="EMBL/GenBank/DDBJ databases">
        <title>Nitrogenibacter mangrovi gen. nov., sp. nov. isolated from mangrove sediment, a denitrifying betaproteobacterium.</title>
        <authorList>
            <person name="Liao H."/>
            <person name="Tian Y."/>
        </authorList>
    </citation>
    <scope>NUCLEOTIDE SEQUENCE [LARGE SCALE GENOMIC DNA]</scope>
    <source>
        <strain evidence="3 4">M9-3-2</strain>
    </source>
</reference>
<evidence type="ECO:0000313" key="3">
    <source>
        <dbReference type="EMBL" id="QID16453.1"/>
    </source>
</evidence>